<feature type="domain" description="NADP-dependent oxidoreductase" evidence="4">
    <location>
        <begin position="62"/>
        <end position="331"/>
    </location>
</feature>
<organism evidence="5 6">
    <name type="scientific">Apolygus lucorum</name>
    <name type="common">Small green plant bug</name>
    <name type="synonym">Lygocoris lucorum</name>
    <dbReference type="NCBI Taxonomy" id="248454"/>
    <lineage>
        <taxon>Eukaryota</taxon>
        <taxon>Metazoa</taxon>
        <taxon>Ecdysozoa</taxon>
        <taxon>Arthropoda</taxon>
        <taxon>Hexapoda</taxon>
        <taxon>Insecta</taxon>
        <taxon>Pterygota</taxon>
        <taxon>Neoptera</taxon>
        <taxon>Paraneoptera</taxon>
        <taxon>Hemiptera</taxon>
        <taxon>Heteroptera</taxon>
        <taxon>Panheteroptera</taxon>
        <taxon>Cimicomorpha</taxon>
        <taxon>Miridae</taxon>
        <taxon>Mirini</taxon>
        <taxon>Apolygus</taxon>
    </lineage>
</organism>
<name>A0A8S9XQ07_APOLU</name>
<keyword evidence="6" id="KW-1185">Reference proteome</keyword>
<dbReference type="Pfam" id="PF00248">
    <property type="entry name" value="Aldo_ket_red"/>
    <property type="match status" value="1"/>
</dbReference>
<evidence type="ECO:0000313" key="6">
    <source>
        <dbReference type="Proteomes" id="UP000466442"/>
    </source>
</evidence>
<dbReference type="SUPFAM" id="SSF51430">
    <property type="entry name" value="NAD(P)-linked oxidoreductase"/>
    <property type="match status" value="1"/>
</dbReference>
<comment type="caution">
    <text evidence="5">The sequence shown here is derived from an EMBL/GenBank/DDBJ whole genome shotgun (WGS) entry which is preliminary data.</text>
</comment>
<dbReference type="FunFam" id="3.20.20.100:FF:000023">
    <property type="entry name" value="aldose reductase"/>
    <property type="match status" value="1"/>
</dbReference>
<sequence length="357" mass="40550">MQKSIDSRYSELYTDPDCEAWKRLKQLVTERSRTPSKKSVSGPPPLVMTTVKFNNGCECPIIGLGTYRTQDEDGYRAVKHAIDAGYRHIDTALYYQNEKEIGRAVSEKIADGIVQREDVFLTSKLWNTFHRPDLVEPALKVTLADLRTDYLDLYLMHWPTAFQDGWNLSPKDQNGKMQFSNVDYVDTWKAMECLVDKGLVRSIGLSNFNECQIDRILSSARICPVNNQIEVHPYLNQKTLVDFCISKNITVTAYRPLGGPPTEPSSPIHDPSIAALAEKHGKTPGQIMIRFLIERGIIAIPKSSNPERIKSNLNVFDFKLDENDMKILWSLDKGAKGRSIPYDVAIDHKDYPFHTNV</sequence>
<dbReference type="PANTHER" id="PTHR11732">
    <property type="entry name" value="ALDO/KETO REDUCTASE"/>
    <property type="match status" value="1"/>
</dbReference>
<dbReference type="InterPro" id="IPR018170">
    <property type="entry name" value="Aldo/ket_reductase_CS"/>
</dbReference>
<dbReference type="InterPro" id="IPR036812">
    <property type="entry name" value="NAD(P)_OxRdtase_dom_sf"/>
</dbReference>
<evidence type="ECO:0000259" key="4">
    <source>
        <dbReference type="Pfam" id="PF00248"/>
    </source>
</evidence>
<dbReference type="PIRSF" id="PIRSF000097">
    <property type="entry name" value="AKR"/>
    <property type="match status" value="1"/>
</dbReference>
<accession>A0A8S9XQ07</accession>
<evidence type="ECO:0000313" key="5">
    <source>
        <dbReference type="EMBL" id="KAF6210106.1"/>
    </source>
</evidence>
<proteinExistence type="predicted"/>
<evidence type="ECO:0000256" key="2">
    <source>
        <dbReference type="PIRSR" id="PIRSR000097-2"/>
    </source>
</evidence>
<gene>
    <name evidence="5" type="ORF">GE061_015862</name>
</gene>
<dbReference type="InterPro" id="IPR020471">
    <property type="entry name" value="AKR"/>
</dbReference>
<protein>
    <recommendedName>
        <fullName evidence="4">NADP-dependent oxidoreductase domain-containing protein</fullName>
    </recommendedName>
</protein>
<dbReference type="Gene3D" id="3.20.20.100">
    <property type="entry name" value="NADP-dependent oxidoreductase domain"/>
    <property type="match status" value="1"/>
</dbReference>
<evidence type="ECO:0000256" key="1">
    <source>
        <dbReference type="PIRSR" id="PIRSR000097-1"/>
    </source>
</evidence>
<evidence type="ECO:0000256" key="3">
    <source>
        <dbReference type="PIRSR" id="PIRSR000097-3"/>
    </source>
</evidence>
<dbReference type="PROSITE" id="PS00063">
    <property type="entry name" value="ALDOKETO_REDUCTASE_3"/>
    <property type="match status" value="1"/>
</dbReference>
<feature type="binding site" evidence="2">
    <location>
        <position position="157"/>
    </location>
    <ligand>
        <name>substrate</name>
    </ligand>
</feature>
<dbReference type="PRINTS" id="PR00069">
    <property type="entry name" value="ALDKETRDTASE"/>
</dbReference>
<dbReference type="GO" id="GO:0016491">
    <property type="term" value="F:oxidoreductase activity"/>
    <property type="evidence" value="ECO:0007669"/>
    <property type="project" value="InterPro"/>
</dbReference>
<dbReference type="InterPro" id="IPR023210">
    <property type="entry name" value="NADP_OxRdtase_dom"/>
</dbReference>
<feature type="active site" description="Proton donor" evidence="1">
    <location>
        <position position="95"/>
    </location>
</feature>
<dbReference type="EMBL" id="WIXP02000006">
    <property type="protein sequence ID" value="KAF6210106.1"/>
    <property type="molecule type" value="Genomic_DNA"/>
</dbReference>
<reference evidence="5" key="1">
    <citation type="journal article" date="2021" name="Mol. Ecol. Resour.">
        <title>Apolygus lucorum genome provides insights into omnivorousness and mesophyll feeding.</title>
        <authorList>
            <person name="Liu Y."/>
            <person name="Liu H."/>
            <person name="Wang H."/>
            <person name="Huang T."/>
            <person name="Liu B."/>
            <person name="Yang B."/>
            <person name="Yin L."/>
            <person name="Li B."/>
            <person name="Zhang Y."/>
            <person name="Zhang S."/>
            <person name="Jiang F."/>
            <person name="Zhang X."/>
            <person name="Ren Y."/>
            <person name="Wang B."/>
            <person name="Wang S."/>
            <person name="Lu Y."/>
            <person name="Wu K."/>
            <person name="Fan W."/>
            <person name="Wang G."/>
        </authorList>
    </citation>
    <scope>NUCLEOTIDE SEQUENCE</scope>
    <source>
        <strain evidence="5">12Hb</strain>
    </source>
</reference>
<dbReference type="PROSITE" id="PS00798">
    <property type="entry name" value="ALDOKETO_REDUCTASE_1"/>
    <property type="match status" value="1"/>
</dbReference>
<dbReference type="Proteomes" id="UP000466442">
    <property type="component" value="Unassembled WGS sequence"/>
</dbReference>
<dbReference type="OrthoDB" id="416253at2759"/>
<dbReference type="AlphaFoldDB" id="A0A8S9XQ07"/>
<feature type="site" description="Lowers pKa of active site Tyr" evidence="3">
    <location>
        <position position="124"/>
    </location>
</feature>
<dbReference type="PROSITE" id="PS00062">
    <property type="entry name" value="ALDOKETO_REDUCTASE_2"/>
    <property type="match status" value="1"/>
</dbReference>